<evidence type="ECO:0000256" key="2">
    <source>
        <dbReference type="SAM" id="Phobius"/>
    </source>
</evidence>
<keyword evidence="2" id="KW-0812">Transmembrane</keyword>
<evidence type="ECO:0000313" key="3">
    <source>
        <dbReference type="EMBL" id="KAJ7205726.1"/>
    </source>
</evidence>
<comment type="caution">
    <text evidence="3">The sequence shown here is derived from an EMBL/GenBank/DDBJ whole genome shotgun (WGS) entry which is preliminary data.</text>
</comment>
<reference evidence="3" key="1">
    <citation type="submission" date="2023-03" db="EMBL/GenBank/DDBJ databases">
        <title>Massive genome expansion in bonnet fungi (Mycena s.s.) driven by repeated elements and novel gene families across ecological guilds.</title>
        <authorList>
            <consortium name="Lawrence Berkeley National Laboratory"/>
            <person name="Harder C.B."/>
            <person name="Miyauchi S."/>
            <person name="Viragh M."/>
            <person name="Kuo A."/>
            <person name="Thoen E."/>
            <person name="Andreopoulos B."/>
            <person name="Lu D."/>
            <person name="Skrede I."/>
            <person name="Drula E."/>
            <person name="Henrissat B."/>
            <person name="Morin E."/>
            <person name="Kohler A."/>
            <person name="Barry K."/>
            <person name="LaButti K."/>
            <person name="Morin E."/>
            <person name="Salamov A."/>
            <person name="Lipzen A."/>
            <person name="Mereny Z."/>
            <person name="Hegedus B."/>
            <person name="Baldrian P."/>
            <person name="Stursova M."/>
            <person name="Weitz H."/>
            <person name="Taylor A."/>
            <person name="Grigoriev I.V."/>
            <person name="Nagy L.G."/>
            <person name="Martin F."/>
            <person name="Kauserud H."/>
        </authorList>
    </citation>
    <scope>NUCLEOTIDE SEQUENCE</scope>
    <source>
        <strain evidence="3">9144</strain>
    </source>
</reference>
<sequence>MSLETLPLESDKILDECPRLRVLVVGKVGCGSRIVCSSDPSILQSGAGKSSLISCQSVSHGMRGVSDINKEIKSDQNPRFVLHDSMGFEPGETQNFNSIKTFLQPRSRDTALLKDRVHVICTSGFASRSLLRGVASLRPEMKTFLNLQSNLMAGATSEERAKAAYIDFQKLCVEPLYEINKNLPHAQTSGTLICHMNGRLSGRSSARPNWDALDNLIKTTRELIETRFGSTAWIVSAMAQRTSVEEKTNGAIAVGMRSYWEGLASSAKFPGWKLETCLNTVHKEMTDSFNLYDPDDVRYIPLGVTAFHHRLCQLLQRPEFLKKIRTLAQLVTPDASETESSLPNFTQIQTIVGIAVAAGVAVAVPAIAAIGLSAWFIHLLATTYKNTPEILRCFMGYIVDLSLVMDQLFHITLARAARPLTDKEIDEALENYKNARLGAVHRKIRAYAGKATISQILVAGPAEAKVKELIREYSSDLRVISTGPQPKGEVDEKHRDDAKTEPKGVDPPIQEGKKEVYNPVLQLCPYYARAPMIMLQGGQVEQKRGSQNCGFDGGFECDSPDDSPPFWCQNPPRITFNSDRPFLSPASDKDSVHKTNPPAYLGVDMPSATRHTARENALLSDLSYPVLFMSMTARLHSSSSGLRKMRHFLLGAAATLARFEVVTALRTLDEVGRTWADCDWAAGWVNQQKTLA</sequence>
<keyword evidence="2" id="KW-1133">Transmembrane helix</keyword>
<feature type="compositionally biased region" description="Basic and acidic residues" evidence="1">
    <location>
        <begin position="488"/>
        <end position="504"/>
    </location>
</feature>
<feature type="region of interest" description="Disordered" evidence="1">
    <location>
        <begin position="586"/>
        <end position="605"/>
    </location>
</feature>
<name>A0AAD6VC98_9AGAR</name>
<feature type="transmembrane region" description="Helical" evidence="2">
    <location>
        <begin position="351"/>
        <end position="377"/>
    </location>
</feature>
<organism evidence="3 4">
    <name type="scientific">Mycena pura</name>
    <dbReference type="NCBI Taxonomy" id="153505"/>
    <lineage>
        <taxon>Eukaryota</taxon>
        <taxon>Fungi</taxon>
        <taxon>Dikarya</taxon>
        <taxon>Basidiomycota</taxon>
        <taxon>Agaricomycotina</taxon>
        <taxon>Agaricomycetes</taxon>
        <taxon>Agaricomycetidae</taxon>
        <taxon>Agaricales</taxon>
        <taxon>Marasmiineae</taxon>
        <taxon>Mycenaceae</taxon>
        <taxon>Mycena</taxon>
    </lineage>
</organism>
<evidence type="ECO:0000313" key="4">
    <source>
        <dbReference type="Proteomes" id="UP001219525"/>
    </source>
</evidence>
<proteinExistence type="predicted"/>
<accession>A0AAD6VC98</accession>
<evidence type="ECO:0000256" key="1">
    <source>
        <dbReference type="SAM" id="MobiDB-lite"/>
    </source>
</evidence>
<dbReference type="AlphaFoldDB" id="A0AAD6VC98"/>
<keyword evidence="2" id="KW-0472">Membrane</keyword>
<gene>
    <name evidence="3" type="ORF">GGX14DRAFT_644217</name>
</gene>
<keyword evidence="4" id="KW-1185">Reference proteome</keyword>
<protein>
    <submittedName>
        <fullName evidence="3">Uncharacterized protein</fullName>
    </submittedName>
</protein>
<dbReference type="Proteomes" id="UP001219525">
    <property type="component" value="Unassembled WGS sequence"/>
</dbReference>
<feature type="region of interest" description="Disordered" evidence="1">
    <location>
        <begin position="481"/>
        <end position="511"/>
    </location>
</feature>
<dbReference type="EMBL" id="JARJCW010000042">
    <property type="protein sequence ID" value="KAJ7205726.1"/>
    <property type="molecule type" value="Genomic_DNA"/>
</dbReference>